<dbReference type="Proteomes" id="UP000488956">
    <property type="component" value="Unassembled WGS sequence"/>
</dbReference>
<organism evidence="2 3">
    <name type="scientific">Phytophthora fragariae</name>
    <dbReference type="NCBI Taxonomy" id="53985"/>
    <lineage>
        <taxon>Eukaryota</taxon>
        <taxon>Sar</taxon>
        <taxon>Stramenopiles</taxon>
        <taxon>Oomycota</taxon>
        <taxon>Peronosporomycetes</taxon>
        <taxon>Peronosporales</taxon>
        <taxon>Peronosporaceae</taxon>
        <taxon>Phytophthora</taxon>
    </lineage>
</organism>
<evidence type="ECO:0000313" key="4">
    <source>
        <dbReference type="Proteomes" id="UP000488956"/>
    </source>
</evidence>
<dbReference type="EMBL" id="QXGD01008252">
    <property type="protein sequence ID" value="KAE9159504.1"/>
    <property type="molecule type" value="Genomic_DNA"/>
</dbReference>
<name>A0A6A3V2B5_9STRA</name>
<reference evidence="2 3" key="1">
    <citation type="submission" date="2018-08" db="EMBL/GenBank/DDBJ databases">
        <title>Genomic investigation of the strawberry pathogen Phytophthora fragariae indicates pathogenicity is determined by transcriptional variation in three key races.</title>
        <authorList>
            <person name="Adams T.M."/>
            <person name="Armitage A.D."/>
            <person name="Sobczyk M.K."/>
            <person name="Bates H.J."/>
            <person name="Dunwell J.M."/>
            <person name="Nellist C.F."/>
            <person name="Harrison R.J."/>
        </authorList>
    </citation>
    <scope>NUCLEOTIDE SEQUENCE [LARGE SCALE GENOMIC DNA]</scope>
    <source>
        <strain evidence="2 3">BC-1</strain>
        <strain evidence="1 4">ONT-3</strain>
    </source>
</reference>
<dbReference type="Proteomes" id="UP000440367">
    <property type="component" value="Unassembled WGS sequence"/>
</dbReference>
<protein>
    <recommendedName>
        <fullName evidence="5">Reverse transcriptase</fullName>
    </recommendedName>
</protein>
<accession>A0A6A3V2B5</accession>
<dbReference type="EMBL" id="QXFX01010518">
    <property type="protein sequence ID" value="KAE9053767.1"/>
    <property type="molecule type" value="Genomic_DNA"/>
</dbReference>
<dbReference type="AlphaFoldDB" id="A0A6A3V2B5"/>
<gene>
    <name evidence="2" type="ORF">PF002_g32845</name>
    <name evidence="1" type="ORF">PF010_g32787</name>
</gene>
<evidence type="ECO:0000313" key="2">
    <source>
        <dbReference type="EMBL" id="KAE9159504.1"/>
    </source>
</evidence>
<proteinExistence type="predicted"/>
<evidence type="ECO:0008006" key="5">
    <source>
        <dbReference type="Google" id="ProtNLM"/>
    </source>
</evidence>
<comment type="caution">
    <text evidence="2">The sequence shown here is derived from an EMBL/GenBank/DDBJ whole genome shotgun (WGS) entry which is preliminary data.</text>
</comment>
<sequence length="116" mass="12798">MTEEVKIEDVGDEQVCIKEGGDLYAEDVAGQLAMLPEVATTTEDIKIEDIQVGNPGEISPEEIDKLRKIIWRRRHLLIGKGNAVPPAARGVICDIDVGNAKPVPQRVRKVAPQFRE</sequence>
<evidence type="ECO:0000313" key="3">
    <source>
        <dbReference type="Proteomes" id="UP000440367"/>
    </source>
</evidence>
<evidence type="ECO:0000313" key="1">
    <source>
        <dbReference type="EMBL" id="KAE9053767.1"/>
    </source>
</evidence>